<dbReference type="SUPFAM" id="SSF58104">
    <property type="entry name" value="Methyl-accepting chemotaxis protein (MCP) signaling domain"/>
    <property type="match status" value="1"/>
</dbReference>
<evidence type="ECO:0000256" key="7">
    <source>
        <dbReference type="ARBA" id="ARBA00022989"/>
    </source>
</evidence>
<keyword evidence="8" id="KW-0408">Iron</keyword>
<evidence type="ECO:0000313" key="17">
    <source>
        <dbReference type="EMBL" id="GGF74290.1"/>
    </source>
</evidence>
<dbReference type="SMART" id="SM00304">
    <property type="entry name" value="HAMP"/>
    <property type="match status" value="1"/>
</dbReference>
<dbReference type="NCBIfam" id="NF033749">
    <property type="entry name" value="bact_hemeryth"/>
    <property type="match status" value="1"/>
</dbReference>
<accession>A0A917FDZ9</accession>
<dbReference type="Pfam" id="PF00015">
    <property type="entry name" value="MCPsignal"/>
    <property type="match status" value="1"/>
</dbReference>
<evidence type="ECO:0000259" key="15">
    <source>
        <dbReference type="PROSITE" id="PS50192"/>
    </source>
</evidence>
<comment type="subcellular location">
    <subcellularLocation>
        <location evidence="1">Cell inner membrane</location>
        <topology evidence="1">Multi-pass membrane protein</topology>
    </subcellularLocation>
</comment>
<dbReference type="GO" id="GO:0006935">
    <property type="term" value="P:chemotaxis"/>
    <property type="evidence" value="ECO:0007669"/>
    <property type="project" value="InterPro"/>
</dbReference>
<dbReference type="PROSITE" id="PS50885">
    <property type="entry name" value="HAMP"/>
    <property type="match status" value="1"/>
</dbReference>
<dbReference type="InterPro" id="IPR012312">
    <property type="entry name" value="Hemerythrin-like"/>
</dbReference>
<dbReference type="Pfam" id="PF01814">
    <property type="entry name" value="Hemerythrin"/>
    <property type="match status" value="1"/>
</dbReference>
<evidence type="ECO:0000256" key="3">
    <source>
        <dbReference type="ARBA" id="ARBA00022475"/>
    </source>
</evidence>
<dbReference type="Gene3D" id="3.30.450.20">
    <property type="entry name" value="PAS domain"/>
    <property type="match status" value="1"/>
</dbReference>
<evidence type="ECO:0000256" key="1">
    <source>
        <dbReference type="ARBA" id="ARBA00004429"/>
    </source>
</evidence>
<feature type="domain" description="HAMP" evidence="16">
    <location>
        <begin position="211"/>
        <end position="264"/>
    </location>
</feature>
<dbReference type="GO" id="GO:0005886">
    <property type="term" value="C:plasma membrane"/>
    <property type="evidence" value="ECO:0007669"/>
    <property type="project" value="UniProtKB-SubCell"/>
</dbReference>
<evidence type="ECO:0000256" key="8">
    <source>
        <dbReference type="ARBA" id="ARBA00023004"/>
    </source>
</evidence>
<dbReference type="PROSITE" id="PS50192">
    <property type="entry name" value="T_SNARE"/>
    <property type="match status" value="1"/>
</dbReference>
<dbReference type="GO" id="GO:0004888">
    <property type="term" value="F:transmembrane signaling receptor activity"/>
    <property type="evidence" value="ECO:0007669"/>
    <property type="project" value="InterPro"/>
</dbReference>
<keyword evidence="18" id="KW-1185">Reference proteome</keyword>
<proteinExistence type="inferred from homology"/>
<dbReference type="NCBIfam" id="TIGR02481">
    <property type="entry name" value="hemeryth_dom"/>
    <property type="match status" value="1"/>
</dbReference>
<dbReference type="CDD" id="cd06225">
    <property type="entry name" value="HAMP"/>
    <property type="match status" value="1"/>
</dbReference>
<evidence type="ECO:0000256" key="2">
    <source>
        <dbReference type="ARBA" id="ARBA00010587"/>
    </source>
</evidence>
<dbReference type="InterPro" id="IPR016131">
    <property type="entry name" value="Haemerythrin_Fe_BS"/>
</dbReference>
<keyword evidence="9 13" id="KW-0472">Membrane</keyword>
<dbReference type="GO" id="GO:0046872">
    <property type="term" value="F:metal ion binding"/>
    <property type="evidence" value="ECO:0007669"/>
    <property type="project" value="UniProtKB-KW"/>
</dbReference>
<evidence type="ECO:0000313" key="18">
    <source>
        <dbReference type="Proteomes" id="UP000632498"/>
    </source>
</evidence>
<dbReference type="SUPFAM" id="SSF47188">
    <property type="entry name" value="Hemerythrin-like"/>
    <property type="match status" value="1"/>
</dbReference>
<organism evidence="17 18">
    <name type="scientific">Terasakiella brassicae</name>
    <dbReference type="NCBI Taxonomy" id="1634917"/>
    <lineage>
        <taxon>Bacteria</taxon>
        <taxon>Pseudomonadati</taxon>
        <taxon>Pseudomonadota</taxon>
        <taxon>Alphaproteobacteria</taxon>
        <taxon>Rhodospirillales</taxon>
        <taxon>Terasakiellaceae</taxon>
        <taxon>Terasakiella</taxon>
    </lineage>
</organism>
<evidence type="ECO:0000256" key="5">
    <source>
        <dbReference type="ARBA" id="ARBA00022692"/>
    </source>
</evidence>
<dbReference type="PRINTS" id="PR00260">
    <property type="entry name" value="CHEMTRNSDUCR"/>
</dbReference>
<evidence type="ECO:0000256" key="13">
    <source>
        <dbReference type="SAM" id="Phobius"/>
    </source>
</evidence>
<gene>
    <name evidence="17" type="ORF">GCM10011332_30480</name>
</gene>
<dbReference type="InterPro" id="IPR004090">
    <property type="entry name" value="Chemotax_Me-accpt_rcpt"/>
</dbReference>
<dbReference type="EMBL" id="BMHV01000031">
    <property type="protein sequence ID" value="GGF74290.1"/>
    <property type="molecule type" value="Genomic_DNA"/>
</dbReference>
<dbReference type="InterPro" id="IPR012827">
    <property type="entry name" value="Hemerythrin_metal-bd"/>
</dbReference>
<dbReference type="CDD" id="cd11386">
    <property type="entry name" value="MCP_signal"/>
    <property type="match status" value="1"/>
</dbReference>
<comment type="similarity">
    <text evidence="2">Belongs to the hemerythrin family.</text>
</comment>
<dbReference type="RefSeq" id="WP_188666801.1">
    <property type="nucleotide sequence ID" value="NZ_BMHV01000031.1"/>
</dbReference>
<keyword evidence="10 12" id="KW-0807">Transducer</keyword>
<dbReference type="GO" id="GO:0007165">
    <property type="term" value="P:signal transduction"/>
    <property type="evidence" value="ECO:0007669"/>
    <property type="project" value="UniProtKB-KW"/>
</dbReference>
<comment type="caution">
    <text evidence="17">The sequence shown here is derived from an EMBL/GenBank/DDBJ whole genome shotgun (WGS) entry which is preliminary data.</text>
</comment>
<reference evidence="17" key="2">
    <citation type="submission" date="2020-09" db="EMBL/GenBank/DDBJ databases">
        <authorList>
            <person name="Sun Q."/>
            <person name="Zhou Y."/>
        </authorList>
    </citation>
    <scope>NUCLEOTIDE SEQUENCE</scope>
    <source>
        <strain evidence="17">CGMCC 1.15254</strain>
    </source>
</reference>
<dbReference type="SMART" id="SM00283">
    <property type="entry name" value="MA"/>
    <property type="match status" value="1"/>
</dbReference>
<name>A0A917FDZ9_9PROT</name>
<evidence type="ECO:0000256" key="9">
    <source>
        <dbReference type="ARBA" id="ARBA00023136"/>
    </source>
</evidence>
<dbReference type="SMART" id="SM01049">
    <property type="entry name" value="Cache_2"/>
    <property type="match status" value="1"/>
</dbReference>
<dbReference type="Proteomes" id="UP000632498">
    <property type="component" value="Unassembled WGS sequence"/>
</dbReference>
<evidence type="ECO:0000256" key="12">
    <source>
        <dbReference type="PROSITE-ProRule" id="PRU00284"/>
    </source>
</evidence>
<evidence type="ECO:0000256" key="6">
    <source>
        <dbReference type="ARBA" id="ARBA00022723"/>
    </source>
</evidence>
<dbReference type="Pfam" id="PF00672">
    <property type="entry name" value="HAMP"/>
    <property type="match status" value="1"/>
</dbReference>
<keyword evidence="7 13" id="KW-1133">Transmembrane helix</keyword>
<evidence type="ECO:0000256" key="10">
    <source>
        <dbReference type="ARBA" id="ARBA00023224"/>
    </source>
</evidence>
<feature type="transmembrane region" description="Helical" evidence="13">
    <location>
        <begin position="12"/>
        <end position="32"/>
    </location>
</feature>
<dbReference type="Gene3D" id="6.10.340.10">
    <property type="match status" value="1"/>
</dbReference>
<evidence type="ECO:0000256" key="11">
    <source>
        <dbReference type="ARBA" id="ARBA00029447"/>
    </source>
</evidence>
<dbReference type="PROSITE" id="PS50111">
    <property type="entry name" value="CHEMOTAXIS_TRANSDUC_2"/>
    <property type="match status" value="1"/>
</dbReference>
<feature type="domain" description="T-SNARE coiled-coil homology" evidence="15">
    <location>
        <begin position="456"/>
        <end position="518"/>
    </location>
</feature>
<dbReference type="PROSITE" id="PS00550">
    <property type="entry name" value="HEMERYTHRINS"/>
    <property type="match status" value="1"/>
</dbReference>
<dbReference type="Gene3D" id="1.10.287.950">
    <property type="entry name" value="Methyl-accepting chemotaxis protein"/>
    <property type="match status" value="1"/>
</dbReference>
<dbReference type="Gene3D" id="1.20.120.50">
    <property type="entry name" value="Hemerythrin-like"/>
    <property type="match status" value="1"/>
</dbReference>
<dbReference type="InterPro" id="IPR000727">
    <property type="entry name" value="T_SNARE_dom"/>
</dbReference>
<dbReference type="InterPro" id="IPR035938">
    <property type="entry name" value="Hemerythrin-like_sf"/>
</dbReference>
<dbReference type="PANTHER" id="PTHR32089">
    <property type="entry name" value="METHYL-ACCEPTING CHEMOTAXIS PROTEIN MCPB"/>
    <property type="match status" value="1"/>
</dbReference>
<feature type="transmembrane region" description="Helical" evidence="13">
    <location>
        <begin position="183"/>
        <end position="210"/>
    </location>
</feature>
<keyword evidence="4" id="KW-0997">Cell inner membrane</keyword>
<dbReference type="InterPro" id="IPR003660">
    <property type="entry name" value="HAMP_dom"/>
</dbReference>
<keyword evidence="5 13" id="KW-0812">Transmembrane</keyword>
<feature type="domain" description="Methyl-accepting transducer" evidence="14">
    <location>
        <begin position="297"/>
        <end position="526"/>
    </location>
</feature>
<dbReference type="CDD" id="cd12107">
    <property type="entry name" value="Hemerythrin"/>
    <property type="match status" value="1"/>
</dbReference>
<dbReference type="InterPro" id="IPR004089">
    <property type="entry name" value="MCPsignal_dom"/>
</dbReference>
<dbReference type="InterPro" id="IPR033480">
    <property type="entry name" value="sCache_2"/>
</dbReference>
<reference evidence="17" key="1">
    <citation type="journal article" date="2014" name="Int. J. Syst. Evol. Microbiol.">
        <title>Complete genome sequence of Corynebacterium casei LMG S-19264T (=DSM 44701T), isolated from a smear-ripened cheese.</title>
        <authorList>
            <consortium name="US DOE Joint Genome Institute (JGI-PGF)"/>
            <person name="Walter F."/>
            <person name="Albersmeier A."/>
            <person name="Kalinowski J."/>
            <person name="Ruckert C."/>
        </authorList>
    </citation>
    <scope>NUCLEOTIDE SEQUENCE</scope>
    <source>
        <strain evidence="17">CGMCC 1.15254</strain>
    </source>
</reference>
<protein>
    <submittedName>
        <fullName evidence="17">Chemotaxis protein</fullName>
    </submittedName>
</protein>
<evidence type="ECO:0000259" key="14">
    <source>
        <dbReference type="PROSITE" id="PS50111"/>
    </source>
</evidence>
<keyword evidence="6" id="KW-0479">Metal-binding</keyword>
<dbReference type="Pfam" id="PF17200">
    <property type="entry name" value="sCache_2"/>
    <property type="match status" value="1"/>
</dbReference>
<evidence type="ECO:0000256" key="4">
    <source>
        <dbReference type="ARBA" id="ARBA00022519"/>
    </source>
</evidence>
<keyword evidence="3" id="KW-1003">Cell membrane</keyword>
<dbReference type="AlphaFoldDB" id="A0A917FDZ9"/>
<evidence type="ECO:0000259" key="16">
    <source>
        <dbReference type="PROSITE" id="PS50885"/>
    </source>
</evidence>
<comment type="similarity">
    <text evidence="11">Belongs to the methyl-accepting chemotaxis (MCP) protein family.</text>
</comment>
<dbReference type="PANTHER" id="PTHR32089:SF112">
    <property type="entry name" value="LYSOZYME-LIKE PROTEIN-RELATED"/>
    <property type="match status" value="1"/>
</dbReference>
<sequence>MFLQKISISKKLLTLSLITFTGLAILTGLSLYQFRVTMVEDRQIKTRHIVESAYSIILDYANQAKQGKLTQEQAQKAAKDTLEAMRYDGQEYIFITDFNATLVMHPVKPSLNGKNMGDTQDPNGVPLFRKISETGKSGEGFVNYHWPKAGYDKAIAKLSFVKGYAPWQWVVGSGIYMDDVDNAFYNAVFLLGSIAILVAALVLGASFFIARDIARPLNKMTRSMSSLASGALDTEIEGTHRGDEIGHMAEAVQIFKDNMIKNEELHIAKQQDEEIKEQQRQLINSYIREFEMTMINVLDSLNSSDQAVRQASNRVTIESDQTKAQATTVASASEEATSNVQTVAAAAEELSSSISEIDRQVTQASQVTARAVTESEETSRHIRELEEDVSNIGEIVKLITTIAEQTNLLALNATIEAARAGEAGKGFAVVASEVKNLANQTTQATDDITARITEIQQSTSRSVSAIGSVSRVIEEMNEISATIASAVEQQSAATREIAQNVDQASNGTREVSSSIIEVQKSAESANEAANSLMSVSDKLATESTSLRELVSRFLKQIKVDEQDAQALFSWSDDLSCGNKKVDDDHRFLLELINELYTEIKNDDDEHTIEDTFHKMQDYTKHHFADEEAIMQKTGYPDLEAHAAEHKQFMERLDTSFNLYMKAPNKHASIELIGILASLWQKHVGSTDKAFATFLKSKASTAA</sequence>